<feature type="region of interest" description="Disordered" evidence="1">
    <location>
        <begin position="79"/>
        <end position="98"/>
    </location>
</feature>
<protein>
    <submittedName>
        <fullName evidence="2">Uncharacterized protein</fullName>
    </submittedName>
</protein>
<reference evidence="2" key="1">
    <citation type="journal article" date="2015" name="Nature">
        <title>Complex archaea that bridge the gap between prokaryotes and eukaryotes.</title>
        <authorList>
            <person name="Spang A."/>
            <person name="Saw J.H."/>
            <person name="Jorgensen S.L."/>
            <person name="Zaremba-Niedzwiedzka K."/>
            <person name="Martijn J."/>
            <person name="Lind A.E."/>
            <person name="van Eijk R."/>
            <person name="Schleper C."/>
            <person name="Guy L."/>
            <person name="Ettema T.J."/>
        </authorList>
    </citation>
    <scope>NUCLEOTIDE SEQUENCE</scope>
</reference>
<comment type="caution">
    <text evidence="2">The sequence shown here is derived from an EMBL/GenBank/DDBJ whole genome shotgun (WGS) entry which is preliminary data.</text>
</comment>
<accession>A0A0F9Q3J2</accession>
<dbReference type="AlphaFoldDB" id="A0A0F9Q3J2"/>
<name>A0A0F9Q3J2_9ZZZZ</name>
<proteinExistence type="predicted"/>
<organism evidence="2">
    <name type="scientific">marine sediment metagenome</name>
    <dbReference type="NCBI Taxonomy" id="412755"/>
    <lineage>
        <taxon>unclassified sequences</taxon>
        <taxon>metagenomes</taxon>
        <taxon>ecological metagenomes</taxon>
    </lineage>
</organism>
<gene>
    <name evidence="2" type="ORF">LCGC14_0752600</name>
</gene>
<evidence type="ECO:0000256" key="1">
    <source>
        <dbReference type="SAM" id="MobiDB-lite"/>
    </source>
</evidence>
<evidence type="ECO:0000313" key="2">
    <source>
        <dbReference type="EMBL" id="KKN38525.1"/>
    </source>
</evidence>
<dbReference type="EMBL" id="LAZR01001822">
    <property type="protein sequence ID" value="KKN38525.1"/>
    <property type="molecule type" value="Genomic_DNA"/>
</dbReference>
<sequence>MAGIYFRTNRVAVRFLNYVAPTALTRHLTASIDLDPSQRSDPAPRLNTTYGSSQGLSAVVILVLRDGSYAFPSDNPAGYSSDLLAQPPGAVRPPYPTD</sequence>